<feature type="compositionally biased region" description="Basic residues" evidence="1">
    <location>
        <begin position="260"/>
        <end position="270"/>
    </location>
</feature>
<name>A0A8B8QC28_9MYRT</name>
<feature type="region of interest" description="Disordered" evidence="1">
    <location>
        <begin position="423"/>
        <end position="445"/>
    </location>
</feature>
<dbReference type="PANTHER" id="PTHR33621:SF2">
    <property type="entry name" value="RIBOSOMAL L1 DOMAIN-CONTAINING PROTEIN"/>
    <property type="match status" value="1"/>
</dbReference>
<gene>
    <name evidence="3" type="primary">LOC115750714</name>
</gene>
<accession>A0A8B8QC28</accession>
<feature type="region of interest" description="Disordered" evidence="1">
    <location>
        <begin position="550"/>
        <end position="595"/>
    </location>
</feature>
<feature type="region of interest" description="Disordered" evidence="1">
    <location>
        <begin position="332"/>
        <end position="381"/>
    </location>
</feature>
<feature type="region of interest" description="Disordered" evidence="1">
    <location>
        <begin position="774"/>
        <end position="799"/>
    </location>
</feature>
<feature type="compositionally biased region" description="Basic and acidic residues" evidence="1">
    <location>
        <begin position="221"/>
        <end position="251"/>
    </location>
</feature>
<dbReference type="GeneID" id="115750714"/>
<feature type="region of interest" description="Disordered" evidence="1">
    <location>
        <begin position="1036"/>
        <end position="1056"/>
    </location>
</feature>
<feature type="compositionally biased region" description="Basic residues" evidence="1">
    <location>
        <begin position="368"/>
        <end position="377"/>
    </location>
</feature>
<evidence type="ECO:0000313" key="2">
    <source>
        <dbReference type="Proteomes" id="UP000827889"/>
    </source>
</evidence>
<feature type="region of interest" description="Disordered" evidence="1">
    <location>
        <begin position="1825"/>
        <end position="1866"/>
    </location>
</feature>
<reference evidence="2" key="1">
    <citation type="submission" date="2025-05" db="UniProtKB">
        <authorList>
            <consortium name="RefSeq"/>
        </authorList>
    </citation>
    <scope>NUCLEOTIDE SEQUENCE [LARGE SCALE GENOMIC DNA]</scope>
</reference>
<keyword evidence="2" id="KW-1185">Reference proteome</keyword>
<protein>
    <submittedName>
        <fullName evidence="3">Uncharacterized protein LOC115750714 isoform X1</fullName>
    </submittedName>
</protein>
<sequence>MEFRSMKRKELQALCKKHGVPANLTNREMADRLSSIFEQETEKSVVQWKCNSDGSVEPTRETDGKAAQQNVKKVRFSPVDETFVFVSSNLKCTSREKRANARGSSCRQSLAVKKSRRRVVSVGSMRSPVRATRSRAGKVVDKDAAQIFSPVIRKKSRPGEVKFVNNEIQSIDAGDVNPELSASNNCENPQVEVAAPLRWHLRSRRVGVEKDSKVEGTTIENTRKNVRPSDAKKRNRNDTEGHLHSDDKPEDGSLAFVRAQQRKTTRHSKRMERGKTDSKLLSEESEAVKSVGRITQSRAPRGDRASTVIALNEIVEAQGEIEVVKLGQSPKIVGRRTRKSTAQDENPLSENDGPEGKKSDIFTGRSVERRKTKRMKRNAAAGSKSLVDADVARVKFCSQKKSSLDASTIEAESRKAEVLEEHEEVDSLGHISNGSGQSVLRGKHSPVHMGKERNVLVLENKTRRRNKDTCHKLGASEFRVAVDPVNVLPLRRSRRKAIPSAVLTDTEFIAHPTDRKNLRRSPYNTASEVETSAKEQSLKKLMTNALVHNSRVTSDAPAKQKGGKASNGEMEYSGPSTEEPRTSRQSKRGTYKFKHGSSMKSIVKADAKRRKGSATITAESGARAESAEMMDEALNIYVYLDVPAVLEREDGLEKNGKIDKDECSKNKGSDGKAGDITGVNTCDFYAKNIYKNDDLAAQSGNALVSAAEKSQAVDVKCGLEELPTDSFVIAEKPTVLIEDDRGKVQDSVNRSCQALGRAEDSIPEQVSSRAQIEDMKAVSHQDESLTRNSDSMDETSDAPLCLENKPETEHLYIGEDAYPRSVEELGLKDHMDECGQRGITKRGPVDADEHTHQIVLLDASTNEEKNQAYEASEVHDKNLRPQVGTFKTATEDVVAIQLHNSCSSLPRTPEMLALGCREANQLKTISLVISSLQSDGPFGGDRYTSRETEFSNEREQPEQTVMDAEDGLCTSEKTTEEPGIKQRESQEPLEIVEAAAAACEVTIDKVAEGNQSADASFSLSNPIDAQITREKVREVEEGSSDIASEKPLGNFTRQSSGKDLSMIPRFNAPVAKKCLLSYEQPLQKASEKQGKDGKGQCPLVEECFCTFGEEISNKPAIKSESDLTSVEVGMENKDKIQEDSTAEEDNGVHFRTDLINARDDDLKDKLQVDCTGTCPDEPGSDTDEHRENGPMMRSFESGFDETGKSPMETVSAQAVGLITSVEGSSAEDKGIPSEMVALHSLNTFDHEMSSCTNDVSKDNDGYEAGGNLEDEILSPVKDGNSPTHRFLDANSEENGLEVEEKSFLSSCDVNNIMKPAANTEVLIESILQVISSRKDQVLDMKEVMNDSSSHQLCGNLNAEKGADTDTIPSRVASENFQPDESNALRICHMKVLGEIEDVLNVACNTEAVAFHKCLKEQNLEQCSHIVEEGDLHLSLDQPADKYDLEEAAAHLNCGPEGVVALENNSVDLPQSSNFEFAHFESLEKKGTVSSLSSSSYGHKQEELDDGGQQEEMGFKVDKMELTASSNLNFSANQSANHSENLEALEEGNSDVIEVGNCHLPRAGGEELNAQKEALSFHQNNKGSICKFYEVEEEASSATVTIVAVDKLNKEEDGNTTSVFLQDCVQFHGDESTKIDLDTTITPGVAAEDPKCNFNEVLGTMLHSDEQKIVRCDGQRGNCLWPDQKVPATLEYPIPLEPISADVSIYVGTTESGLIPKDIRTDAVQFDDDKLLKRSHLDEVSSHMIEAAPNVNSPIEIVNTSREDILHTEDEASALIMQENPETFNLEYGSTPAGETTLSRHGMTIGYEWDKTNSVGERLVVHPCDEPNKASDSSIAPPLNVVPFPGEDPSKENNVDIGTNAKEKSDGDRAEVIAQEAHEPQEDHAVFGNASDSNHSSGACREVAKEYAGDDEVASVQTDPVVCESSCTKGERVVEHNEETLGSGRLDEPATESNLLSANADSSSDFSLISSIGDPSILENKFLESQVESQTFTSWEMSFVFGDNSLDSVGKLDADTGEERQRNGNAKNADYVEVRIAKLEEKAPVVTVEVSKDHVDRFDAQVTLLNETFLKNQENKEDMIRVTDDEHSKDGATFEYSRDLEHEKKDVTEDRCSNSPGTEELTIKNEKDSTEQEVSAMIQEYMDREKLEDGSTEVRVSCVDSREKELAHVNASGRAPSDVCPLQHAPSELRKEHLSFSSYANENVELGIKKEKETFIPNSDNHSPASVNLSARTDVAENVTMQQLNLISPLTKSLDVKMEEPGKLINSSMVGRTKARSNFIKKTPKKLLATSDMKENMLSTKWEQVGSVTASKTAKTRRVLEDLQRKQI</sequence>
<dbReference type="OrthoDB" id="1916794at2759"/>
<feature type="compositionally biased region" description="Basic residues" evidence="1">
    <location>
        <begin position="584"/>
        <end position="595"/>
    </location>
</feature>
<dbReference type="PANTHER" id="PTHR33621">
    <property type="entry name" value="ASPARTIC/GLUTAMIC ACID-RICH PROTEIN"/>
    <property type="match status" value="1"/>
</dbReference>
<dbReference type="RefSeq" id="XP_030544088.1">
    <property type="nucleotide sequence ID" value="XM_030688228.2"/>
</dbReference>
<reference evidence="3" key="2">
    <citation type="submission" date="2025-08" db="UniProtKB">
        <authorList>
            <consortium name="RefSeq"/>
        </authorList>
    </citation>
    <scope>IDENTIFICATION</scope>
    <source>
        <tissue evidence="3">Leaf</tissue>
    </source>
</reference>
<feature type="region of interest" description="Disordered" evidence="1">
    <location>
        <begin position="208"/>
        <end position="304"/>
    </location>
</feature>
<feature type="compositionally biased region" description="Basic and acidic residues" evidence="1">
    <location>
        <begin position="271"/>
        <end position="282"/>
    </location>
</feature>
<dbReference type="KEGG" id="rarg:115750714"/>
<feature type="region of interest" description="Disordered" evidence="1">
    <location>
        <begin position="2104"/>
        <end position="2130"/>
    </location>
</feature>
<dbReference type="Proteomes" id="UP000827889">
    <property type="component" value="Chromosome 2"/>
</dbReference>
<organism evidence="2 3">
    <name type="scientific">Rhodamnia argentea</name>
    <dbReference type="NCBI Taxonomy" id="178133"/>
    <lineage>
        <taxon>Eukaryota</taxon>
        <taxon>Viridiplantae</taxon>
        <taxon>Streptophyta</taxon>
        <taxon>Embryophyta</taxon>
        <taxon>Tracheophyta</taxon>
        <taxon>Spermatophyta</taxon>
        <taxon>Magnoliopsida</taxon>
        <taxon>eudicotyledons</taxon>
        <taxon>Gunneridae</taxon>
        <taxon>Pentapetalae</taxon>
        <taxon>rosids</taxon>
        <taxon>malvids</taxon>
        <taxon>Myrtales</taxon>
        <taxon>Myrtaceae</taxon>
        <taxon>Myrtoideae</taxon>
        <taxon>Myrteae</taxon>
        <taxon>Australasian group</taxon>
        <taxon>Rhodamnia</taxon>
    </lineage>
</organism>
<evidence type="ECO:0000313" key="3">
    <source>
        <dbReference type="RefSeq" id="XP_030544088.1"/>
    </source>
</evidence>
<feature type="region of interest" description="Disordered" evidence="1">
    <location>
        <begin position="1172"/>
        <end position="1203"/>
    </location>
</feature>
<feature type="compositionally biased region" description="Basic and acidic residues" evidence="1">
    <location>
        <begin position="774"/>
        <end position="785"/>
    </location>
</feature>
<proteinExistence type="predicted"/>
<evidence type="ECO:0000256" key="1">
    <source>
        <dbReference type="SAM" id="MobiDB-lite"/>
    </source>
</evidence>
<feature type="compositionally biased region" description="Basic and acidic residues" evidence="1">
    <location>
        <begin position="2120"/>
        <end position="2129"/>
    </location>
</feature>